<protein>
    <recommendedName>
        <fullName evidence="1">PIN domain-containing protein</fullName>
    </recommendedName>
</protein>
<comment type="caution">
    <text evidence="2">The sequence shown here is derived from an EMBL/GenBank/DDBJ whole genome shotgun (WGS) entry which is preliminary data.</text>
</comment>
<feature type="domain" description="PIN" evidence="1">
    <location>
        <begin position="3"/>
        <end position="113"/>
    </location>
</feature>
<evidence type="ECO:0000313" key="2">
    <source>
        <dbReference type="EMBL" id="MBD2196725.1"/>
    </source>
</evidence>
<dbReference type="SUPFAM" id="SSF88723">
    <property type="entry name" value="PIN domain-like"/>
    <property type="match status" value="1"/>
</dbReference>
<reference evidence="2 3" key="1">
    <citation type="journal article" date="2020" name="ISME J.">
        <title>Comparative genomics reveals insights into cyanobacterial evolution and habitat adaptation.</title>
        <authorList>
            <person name="Chen M.Y."/>
            <person name="Teng W.K."/>
            <person name="Zhao L."/>
            <person name="Hu C.X."/>
            <person name="Zhou Y.K."/>
            <person name="Han B.P."/>
            <person name="Song L.R."/>
            <person name="Shu W.S."/>
        </authorList>
    </citation>
    <scope>NUCLEOTIDE SEQUENCE [LARGE SCALE GENOMIC DNA]</scope>
    <source>
        <strain evidence="2 3">FACHB-288</strain>
    </source>
</reference>
<dbReference type="EMBL" id="JACJQH010000020">
    <property type="protein sequence ID" value="MBD2196725.1"/>
    <property type="molecule type" value="Genomic_DNA"/>
</dbReference>
<proteinExistence type="predicted"/>
<dbReference type="RefSeq" id="WP_190539846.1">
    <property type="nucleotide sequence ID" value="NZ_CAWPNO010000052.1"/>
</dbReference>
<keyword evidence="3" id="KW-1185">Reference proteome</keyword>
<gene>
    <name evidence="2" type="ORF">H6G24_14645</name>
</gene>
<dbReference type="InterPro" id="IPR029060">
    <property type="entry name" value="PIN-like_dom_sf"/>
</dbReference>
<organism evidence="2 3">
    <name type="scientific">Calothrix parietina FACHB-288</name>
    <dbReference type="NCBI Taxonomy" id="2692896"/>
    <lineage>
        <taxon>Bacteria</taxon>
        <taxon>Bacillati</taxon>
        <taxon>Cyanobacteriota</taxon>
        <taxon>Cyanophyceae</taxon>
        <taxon>Nostocales</taxon>
        <taxon>Calotrichaceae</taxon>
        <taxon>Calothrix</taxon>
    </lineage>
</organism>
<accession>A0ABR8ABB7</accession>
<dbReference type="Pfam" id="PF13470">
    <property type="entry name" value="PIN_3"/>
    <property type="match status" value="1"/>
</dbReference>
<dbReference type="InterPro" id="IPR002716">
    <property type="entry name" value="PIN_dom"/>
</dbReference>
<evidence type="ECO:0000259" key="1">
    <source>
        <dbReference type="Pfam" id="PF13470"/>
    </source>
</evidence>
<dbReference type="Proteomes" id="UP000658514">
    <property type="component" value="Unassembled WGS sequence"/>
</dbReference>
<sequence>MLKILVDADLILEALMNRHDCVEDVGKLLDIIHPLIHVYITDVGWQKIYNYISCLQNPKVAKLVVNCLQQKIEICPIDNRILQQARSSTLKDFESAVELACVSHRHLHAIVTHKRENFADAPNKFYIWSTADLWVRANLELKYTSTEKLIQ</sequence>
<evidence type="ECO:0000313" key="3">
    <source>
        <dbReference type="Proteomes" id="UP000658514"/>
    </source>
</evidence>
<name>A0ABR8ABB7_9CYAN</name>